<keyword evidence="1" id="KW-0812">Transmembrane</keyword>
<feature type="transmembrane region" description="Helical" evidence="1">
    <location>
        <begin position="331"/>
        <end position="350"/>
    </location>
</feature>
<protein>
    <recommendedName>
        <fullName evidence="4">Dolichyl-phosphate-mannose-protein mannosyltransferase</fullName>
    </recommendedName>
</protein>
<reference evidence="3" key="1">
    <citation type="submission" date="2016-10" db="EMBL/GenBank/DDBJ databases">
        <authorList>
            <person name="Varghese N."/>
            <person name="Submissions S."/>
        </authorList>
    </citation>
    <scope>NUCLEOTIDE SEQUENCE [LARGE SCALE GENOMIC DNA]</scope>
    <source>
        <strain evidence="3">DSM 44675</strain>
    </source>
</reference>
<evidence type="ECO:0000256" key="1">
    <source>
        <dbReference type="SAM" id="Phobius"/>
    </source>
</evidence>
<feature type="transmembrane region" description="Helical" evidence="1">
    <location>
        <begin position="379"/>
        <end position="397"/>
    </location>
</feature>
<feature type="transmembrane region" description="Helical" evidence="1">
    <location>
        <begin position="20"/>
        <end position="42"/>
    </location>
</feature>
<feature type="transmembrane region" description="Helical" evidence="1">
    <location>
        <begin position="213"/>
        <end position="233"/>
    </location>
</feature>
<evidence type="ECO:0008006" key="4">
    <source>
        <dbReference type="Google" id="ProtNLM"/>
    </source>
</evidence>
<proteinExistence type="predicted"/>
<evidence type="ECO:0000313" key="2">
    <source>
        <dbReference type="EMBL" id="SEL11894.1"/>
    </source>
</evidence>
<feature type="transmembrane region" description="Helical" evidence="1">
    <location>
        <begin position="283"/>
        <end position="302"/>
    </location>
</feature>
<dbReference type="AlphaFoldDB" id="A0A1H7ML60"/>
<feature type="transmembrane region" description="Helical" evidence="1">
    <location>
        <begin position="94"/>
        <end position="113"/>
    </location>
</feature>
<name>A0A1H7ML60_9NOCA</name>
<dbReference type="PROSITE" id="PS51257">
    <property type="entry name" value="PROKAR_LIPOPROTEIN"/>
    <property type="match status" value="1"/>
</dbReference>
<sequence>MIRYMATAKKPTRGAHLSAAVAACTVLACTALVAGLGVIVTAGGRDQRSFHLPSVMRIRDDFPRIDIVDLPTATGPLYHLVVAAISGPFGMGEAGTQIVGALFAAALAALAVWHARSVPTPYGRALAVAPLLLSVYFWQSALWMLTDDAAILFTMAALVLLERTLTTRRQVAIGVLIAAAIATRQTFVWALVPAILACLWSMRGRPWPTRVGALARLCVPGVAVLVALVTMWGGLTPPAMRGFNASTQSWTSIAFTFAVAAIFAVPVLIATMRTDVIRERARVGVAVGAVAALAASVFPSAATSFPDDSRRGGVVWAVVAQVPDVAGRSPILVILAFIGGFACTVVFFILERRTAIILASALCALAVATAPGAQLYQKYAELPIGMFAVLAIVALFADGQIRRTWPLLGLAGFQALLTIGVVVMPIVRAV</sequence>
<accession>A0A1H7ML60</accession>
<feature type="transmembrane region" description="Helical" evidence="1">
    <location>
        <begin position="253"/>
        <end position="271"/>
    </location>
</feature>
<feature type="transmembrane region" description="Helical" evidence="1">
    <location>
        <begin position="125"/>
        <end position="145"/>
    </location>
</feature>
<feature type="transmembrane region" description="Helical" evidence="1">
    <location>
        <begin position="355"/>
        <end position="373"/>
    </location>
</feature>
<dbReference type="Proteomes" id="UP000198677">
    <property type="component" value="Unassembled WGS sequence"/>
</dbReference>
<evidence type="ECO:0000313" key="3">
    <source>
        <dbReference type="Proteomes" id="UP000198677"/>
    </source>
</evidence>
<keyword evidence="1" id="KW-1133">Transmembrane helix</keyword>
<feature type="transmembrane region" description="Helical" evidence="1">
    <location>
        <begin position="171"/>
        <end position="201"/>
    </location>
</feature>
<keyword evidence="1" id="KW-0472">Membrane</keyword>
<keyword evidence="3" id="KW-1185">Reference proteome</keyword>
<feature type="transmembrane region" description="Helical" evidence="1">
    <location>
        <begin position="404"/>
        <end position="427"/>
    </location>
</feature>
<gene>
    <name evidence="2" type="ORF">SAMN05444583_10659</name>
</gene>
<organism evidence="2 3">
    <name type="scientific">Rhodococcus maanshanensis</name>
    <dbReference type="NCBI Taxonomy" id="183556"/>
    <lineage>
        <taxon>Bacteria</taxon>
        <taxon>Bacillati</taxon>
        <taxon>Actinomycetota</taxon>
        <taxon>Actinomycetes</taxon>
        <taxon>Mycobacteriales</taxon>
        <taxon>Nocardiaceae</taxon>
        <taxon>Rhodococcus</taxon>
    </lineage>
</organism>
<dbReference type="EMBL" id="FOAW01000006">
    <property type="protein sequence ID" value="SEL11894.1"/>
    <property type="molecule type" value="Genomic_DNA"/>
</dbReference>